<organism evidence="17 18">
    <name type="scientific">Neogobius melanostomus</name>
    <name type="common">round goby</name>
    <dbReference type="NCBI Taxonomy" id="47308"/>
    <lineage>
        <taxon>Eukaryota</taxon>
        <taxon>Metazoa</taxon>
        <taxon>Chordata</taxon>
        <taxon>Craniata</taxon>
        <taxon>Vertebrata</taxon>
        <taxon>Euteleostomi</taxon>
        <taxon>Actinopterygii</taxon>
        <taxon>Neopterygii</taxon>
        <taxon>Teleostei</taxon>
        <taxon>Neoteleostei</taxon>
        <taxon>Acanthomorphata</taxon>
        <taxon>Gobiaria</taxon>
        <taxon>Gobiiformes</taxon>
        <taxon>Gobioidei</taxon>
        <taxon>Gobiidae</taxon>
        <taxon>Benthophilinae</taxon>
        <taxon>Neogobiini</taxon>
        <taxon>Neogobius</taxon>
    </lineage>
</organism>
<dbReference type="PRINTS" id="PR00783">
    <property type="entry name" value="MINTRINSICP"/>
</dbReference>
<evidence type="ECO:0000256" key="10">
    <source>
        <dbReference type="ARBA" id="ARBA00023136"/>
    </source>
</evidence>
<name>A0A8C6U4Q5_9GOBI</name>
<evidence type="ECO:0000256" key="14">
    <source>
        <dbReference type="RuleBase" id="RU000477"/>
    </source>
</evidence>
<evidence type="ECO:0000256" key="3">
    <source>
        <dbReference type="ARBA" id="ARBA00006175"/>
    </source>
</evidence>
<dbReference type="AlphaFoldDB" id="A0A8C6U4Q5"/>
<sequence length="337" mass="38063">MIHVFRLSKTVTDSILLSFFVLIYQSCIFVLLIFKCFSLDFFCQHVGVQVYVFLEGSFCRVLWHHVLCFLWPGSCPALDNWAYQCFTCGLLLRSGSCHSDSVHWPHQWWTHQPCRHLCLSDRLSDVPFQSFLLHLRPVSGSPGWCCCSLWGHSHQHEGKPGSQHGNNTHSMHSLKMCCFFVSAYVLILYPWLLQLKPGISLGMATTMEIFLTVQLVICIFAVTDERRNGRLGSAALAIGFSVLMGHLLGMYYTGAGMNPARSFAPAVLVRNFVNHWVYWVGPMIGGAIGALLYDFMLFPRVRGLSERLATLKGIRPREAEGQSETRGEPIELKTQAL</sequence>
<evidence type="ECO:0000256" key="4">
    <source>
        <dbReference type="ARBA" id="ARBA00022448"/>
    </source>
</evidence>
<feature type="transmembrane region" description="Helical" evidence="16">
    <location>
        <begin position="15"/>
        <end position="34"/>
    </location>
</feature>
<evidence type="ECO:0000256" key="9">
    <source>
        <dbReference type="ARBA" id="ARBA00022989"/>
    </source>
</evidence>
<protein>
    <recommendedName>
        <fullName evidence="12">Lens fiber major intrinsic protein</fullName>
    </recommendedName>
</protein>
<feature type="compositionally biased region" description="Basic and acidic residues" evidence="15">
    <location>
        <begin position="316"/>
        <end position="331"/>
    </location>
</feature>
<comment type="subcellular location">
    <subcellularLocation>
        <location evidence="1">Cell junction</location>
    </subcellularLocation>
    <subcellularLocation>
        <location evidence="2">Cell membrane</location>
        <topology evidence="2">Multi-pass membrane protein</topology>
    </subcellularLocation>
</comment>
<keyword evidence="18" id="KW-1185">Reference proteome</keyword>
<evidence type="ECO:0000256" key="1">
    <source>
        <dbReference type="ARBA" id="ARBA00004282"/>
    </source>
</evidence>
<evidence type="ECO:0000256" key="2">
    <source>
        <dbReference type="ARBA" id="ARBA00004651"/>
    </source>
</evidence>
<dbReference type="Pfam" id="PF00230">
    <property type="entry name" value="MIP"/>
    <property type="match status" value="1"/>
</dbReference>
<dbReference type="InterPro" id="IPR000425">
    <property type="entry name" value="MIP"/>
</dbReference>
<evidence type="ECO:0000256" key="7">
    <source>
        <dbReference type="ARBA" id="ARBA00022692"/>
    </source>
</evidence>
<comment type="catalytic activity">
    <reaction evidence="11">
        <text>H2O(in) = H2O(out)</text>
        <dbReference type="Rhea" id="RHEA:29667"/>
        <dbReference type="ChEBI" id="CHEBI:15377"/>
    </reaction>
</comment>
<feature type="transmembrane region" description="Helical" evidence="16">
    <location>
        <begin position="174"/>
        <end position="193"/>
    </location>
</feature>
<keyword evidence="7 14" id="KW-0812">Transmembrane</keyword>
<dbReference type="GO" id="GO:0070161">
    <property type="term" value="C:anchoring junction"/>
    <property type="evidence" value="ECO:0007669"/>
    <property type="project" value="UniProtKB-SubCell"/>
</dbReference>
<dbReference type="InterPro" id="IPR034294">
    <property type="entry name" value="Aquaporin_transptr"/>
</dbReference>
<dbReference type="SUPFAM" id="SSF81338">
    <property type="entry name" value="Aquaporin-like"/>
    <property type="match status" value="1"/>
</dbReference>
<keyword evidence="8" id="KW-0965">Cell junction</keyword>
<reference evidence="17" key="1">
    <citation type="submission" date="2025-08" db="UniProtKB">
        <authorList>
            <consortium name="Ensembl"/>
        </authorList>
    </citation>
    <scope>IDENTIFICATION</scope>
</reference>
<comment type="function">
    <text evidence="13">Aquaporins form homotetrameric transmembrane channels, with each monomer independently mediating water transport across the plasma membrane along its osmotic gradient. Specifically expressed in lens fiber cells, this aquaporin is crucial for maintaining lens water homeostasis and transparency. Beyond water permeability, it also acts as a cell-to-cell adhesion molecule, forming thin junctions between lens fiber cells that are essential for maintaining the ordered structure and transparency of the lens.</text>
</comment>
<reference evidence="17" key="2">
    <citation type="submission" date="2025-09" db="UniProtKB">
        <authorList>
            <consortium name="Ensembl"/>
        </authorList>
    </citation>
    <scope>IDENTIFICATION</scope>
</reference>
<dbReference type="PANTHER" id="PTHR19139">
    <property type="entry name" value="AQUAPORIN TRANSPORTER"/>
    <property type="match status" value="1"/>
</dbReference>
<dbReference type="Gene3D" id="1.20.1080.10">
    <property type="entry name" value="Glycerol uptake facilitator protein"/>
    <property type="match status" value="1"/>
</dbReference>
<keyword evidence="4 14" id="KW-0813">Transport</keyword>
<dbReference type="InterPro" id="IPR023271">
    <property type="entry name" value="Aquaporin-like"/>
</dbReference>
<keyword evidence="9 16" id="KW-1133">Transmembrane helix</keyword>
<evidence type="ECO:0000256" key="6">
    <source>
        <dbReference type="ARBA" id="ARBA00022613"/>
    </source>
</evidence>
<dbReference type="GO" id="GO:0005886">
    <property type="term" value="C:plasma membrane"/>
    <property type="evidence" value="ECO:0007669"/>
    <property type="project" value="UniProtKB-SubCell"/>
</dbReference>
<proteinExistence type="inferred from homology"/>
<feature type="region of interest" description="Disordered" evidence="15">
    <location>
        <begin position="316"/>
        <end position="337"/>
    </location>
</feature>
<evidence type="ECO:0000313" key="18">
    <source>
        <dbReference type="Proteomes" id="UP000694523"/>
    </source>
</evidence>
<dbReference type="Ensembl" id="ENSNMLT00000033068.1">
    <property type="protein sequence ID" value="ENSNMLP00000029641.1"/>
    <property type="gene ID" value="ENSNMLG00000018763.1"/>
</dbReference>
<evidence type="ECO:0000256" key="15">
    <source>
        <dbReference type="SAM" id="MobiDB-lite"/>
    </source>
</evidence>
<feature type="transmembrane region" description="Helical" evidence="16">
    <location>
        <begin position="234"/>
        <end position="253"/>
    </location>
</feature>
<dbReference type="PANTHER" id="PTHR19139:SF39">
    <property type="entry name" value="LENS FIBER MAJOR INTRINSIC PROTEIN"/>
    <property type="match status" value="1"/>
</dbReference>
<keyword evidence="10 16" id="KW-0472">Membrane</keyword>
<evidence type="ECO:0000256" key="5">
    <source>
        <dbReference type="ARBA" id="ARBA00022475"/>
    </source>
</evidence>
<evidence type="ECO:0000256" key="16">
    <source>
        <dbReference type="SAM" id="Phobius"/>
    </source>
</evidence>
<evidence type="ECO:0000256" key="8">
    <source>
        <dbReference type="ARBA" id="ARBA00022949"/>
    </source>
</evidence>
<accession>A0A8C6U4Q5</accession>
<evidence type="ECO:0000256" key="13">
    <source>
        <dbReference type="ARBA" id="ARBA00049624"/>
    </source>
</evidence>
<dbReference type="GO" id="GO:0005212">
    <property type="term" value="F:structural constituent of eye lens"/>
    <property type="evidence" value="ECO:0007669"/>
    <property type="project" value="UniProtKB-KW"/>
</dbReference>
<evidence type="ECO:0000256" key="11">
    <source>
        <dbReference type="ARBA" id="ARBA00034651"/>
    </source>
</evidence>
<evidence type="ECO:0000256" key="12">
    <source>
        <dbReference type="ARBA" id="ARBA00039782"/>
    </source>
</evidence>
<comment type="similarity">
    <text evidence="3 14">Belongs to the MIP/aquaporin (TC 1.A.8) family.</text>
</comment>
<keyword evidence="6" id="KW-0273">Eye lens protein</keyword>
<keyword evidence="5" id="KW-1003">Cell membrane</keyword>
<dbReference type="GO" id="GO:0015250">
    <property type="term" value="F:water channel activity"/>
    <property type="evidence" value="ECO:0007669"/>
    <property type="project" value="TreeGrafter"/>
</dbReference>
<dbReference type="Proteomes" id="UP000694523">
    <property type="component" value="Unplaced"/>
</dbReference>
<evidence type="ECO:0000313" key="17">
    <source>
        <dbReference type="Ensembl" id="ENSNMLP00000029641.1"/>
    </source>
</evidence>
<feature type="transmembrane region" description="Helical" evidence="16">
    <location>
        <begin position="276"/>
        <end position="298"/>
    </location>
</feature>
<feature type="transmembrane region" description="Helical" evidence="16">
    <location>
        <begin position="199"/>
        <end position="222"/>
    </location>
</feature>